<protein>
    <submittedName>
        <fullName evidence="7">Tryptophan-rich sensory protein</fullName>
    </submittedName>
</protein>
<accession>A0A846ZIZ0</accession>
<organism evidence="7 8">
    <name type="scientific">Oleiagrimonas citrea</name>
    <dbReference type="NCBI Taxonomy" id="1665687"/>
    <lineage>
        <taxon>Bacteria</taxon>
        <taxon>Pseudomonadati</taxon>
        <taxon>Pseudomonadota</taxon>
        <taxon>Gammaproteobacteria</taxon>
        <taxon>Lysobacterales</taxon>
        <taxon>Rhodanobacteraceae</taxon>
        <taxon>Oleiagrimonas</taxon>
    </lineage>
</organism>
<feature type="transmembrane region" description="Helical" evidence="6">
    <location>
        <begin position="74"/>
        <end position="91"/>
    </location>
</feature>
<keyword evidence="4 6" id="KW-1133">Transmembrane helix</keyword>
<dbReference type="GO" id="GO:0033013">
    <property type="term" value="P:tetrapyrrole metabolic process"/>
    <property type="evidence" value="ECO:0007669"/>
    <property type="project" value="UniProtKB-ARBA"/>
</dbReference>
<keyword evidence="3 6" id="KW-0812">Transmembrane</keyword>
<evidence type="ECO:0000256" key="6">
    <source>
        <dbReference type="SAM" id="Phobius"/>
    </source>
</evidence>
<dbReference type="PANTHER" id="PTHR10057">
    <property type="entry name" value="PERIPHERAL-TYPE BENZODIAZEPINE RECEPTOR"/>
    <property type="match status" value="1"/>
</dbReference>
<reference evidence="7 8" key="1">
    <citation type="journal article" date="2017" name="Int. J. Syst. Evol. Microbiol.">
        <title>Oleiagrimonas citrea sp. nov., a marine bacterium isolated from tidal flat sediment and emended description of the genus Oleiagrimonas Fang et al. 2015 and Oleiagrimonas soli.</title>
        <authorList>
            <person name="Yang S.H."/>
            <person name="Seo H.S."/>
            <person name="Seong C.N."/>
            <person name="Kwon K.K."/>
        </authorList>
    </citation>
    <scope>NUCLEOTIDE SEQUENCE [LARGE SCALE GENOMIC DNA]</scope>
    <source>
        <strain evidence="7 8">MEBiC09124</strain>
    </source>
</reference>
<dbReference type="PANTHER" id="PTHR10057:SF0">
    <property type="entry name" value="TRANSLOCATOR PROTEIN"/>
    <property type="match status" value="1"/>
</dbReference>
<dbReference type="Gene3D" id="1.20.1260.100">
    <property type="entry name" value="TspO/MBR protein"/>
    <property type="match status" value="1"/>
</dbReference>
<evidence type="ECO:0000256" key="3">
    <source>
        <dbReference type="ARBA" id="ARBA00022692"/>
    </source>
</evidence>
<comment type="similarity">
    <text evidence="2">Belongs to the TspO/BZRP family.</text>
</comment>
<feature type="transmembrane region" description="Helical" evidence="6">
    <location>
        <begin position="97"/>
        <end position="118"/>
    </location>
</feature>
<dbReference type="FunFam" id="1.20.1260.100:FF:000001">
    <property type="entry name" value="translocator protein 2"/>
    <property type="match status" value="1"/>
</dbReference>
<dbReference type="EMBL" id="JAAZQD010000001">
    <property type="protein sequence ID" value="NKZ37657.1"/>
    <property type="molecule type" value="Genomic_DNA"/>
</dbReference>
<evidence type="ECO:0000256" key="4">
    <source>
        <dbReference type="ARBA" id="ARBA00022989"/>
    </source>
</evidence>
<sequence>MRAWAALIVFLLLVTLTAASGSFFQPGDWYAHLQKPAFTPPNLAFPIAWTLLYLSMAIAAWRAWLRRGFDGAQVLWLVQLALNALWSYVVFGRHLLAAGAVEIAVLWLVILATTVAFFRRDRVAGWLMIPYLAWVAFAFALNVALWRLNLPG</sequence>
<dbReference type="CDD" id="cd15904">
    <property type="entry name" value="TSPO_MBR"/>
    <property type="match status" value="1"/>
</dbReference>
<evidence type="ECO:0000313" key="7">
    <source>
        <dbReference type="EMBL" id="NKZ37657.1"/>
    </source>
</evidence>
<dbReference type="PIRSF" id="PIRSF005859">
    <property type="entry name" value="PBR"/>
    <property type="match status" value="1"/>
</dbReference>
<feature type="transmembrane region" description="Helical" evidence="6">
    <location>
        <begin position="43"/>
        <end position="62"/>
    </location>
</feature>
<dbReference type="AlphaFoldDB" id="A0A846ZIZ0"/>
<proteinExistence type="inferred from homology"/>
<name>A0A846ZIZ0_9GAMM</name>
<gene>
    <name evidence="7" type="ORF">HF690_01655</name>
</gene>
<keyword evidence="8" id="KW-1185">Reference proteome</keyword>
<evidence type="ECO:0000256" key="2">
    <source>
        <dbReference type="ARBA" id="ARBA00007524"/>
    </source>
</evidence>
<dbReference type="Proteomes" id="UP000541636">
    <property type="component" value="Unassembled WGS sequence"/>
</dbReference>
<dbReference type="GO" id="GO:0016020">
    <property type="term" value="C:membrane"/>
    <property type="evidence" value="ECO:0007669"/>
    <property type="project" value="UniProtKB-SubCell"/>
</dbReference>
<evidence type="ECO:0000256" key="1">
    <source>
        <dbReference type="ARBA" id="ARBA00004141"/>
    </source>
</evidence>
<comment type="caution">
    <text evidence="7">The sequence shown here is derived from an EMBL/GenBank/DDBJ whole genome shotgun (WGS) entry which is preliminary data.</text>
</comment>
<feature type="transmembrane region" description="Helical" evidence="6">
    <location>
        <begin position="125"/>
        <end position="146"/>
    </location>
</feature>
<evidence type="ECO:0000313" key="8">
    <source>
        <dbReference type="Proteomes" id="UP000541636"/>
    </source>
</evidence>
<dbReference type="Pfam" id="PF03073">
    <property type="entry name" value="TspO_MBR"/>
    <property type="match status" value="1"/>
</dbReference>
<keyword evidence="5 6" id="KW-0472">Membrane</keyword>
<dbReference type="InterPro" id="IPR004307">
    <property type="entry name" value="TspO_MBR"/>
</dbReference>
<dbReference type="InterPro" id="IPR038330">
    <property type="entry name" value="TspO/MBR-related_sf"/>
</dbReference>
<dbReference type="RefSeq" id="WP_168608230.1">
    <property type="nucleotide sequence ID" value="NZ_JAAZQD010000001.1"/>
</dbReference>
<comment type="subcellular location">
    <subcellularLocation>
        <location evidence="1">Membrane</location>
        <topology evidence="1">Multi-pass membrane protein</topology>
    </subcellularLocation>
</comment>
<evidence type="ECO:0000256" key="5">
    <source>
        <dbReference type="ARBA" id="ARBA00023136"/>
    </source>
</evidence>